<feature type="region of interest" description="Disordered" evidence="1">
    <location>
        <begin position="118"/>
        <end position="152"/>
    </location>
</feature>
<feature type="compositionally biased region" description="Basic residues" evidence="1">
    <location>
        <begin position="475"/>
        <end position="488"/>
    </location>
</feature>
<accession>A0ABQ9HZN8</accession>
<feature type="compositionally biased region" description="Basic and acidic residues" evidence="1">
    <location>
        <begin position="489"/>
        <end position="506"/>
    </location>
</feature>
<gene>
    <name evidence="2" type="ORF">PR048_008706</name>
</gene>
<feature type="region of interest" description="Disordered" evidence="1">
    <location>
        <begin position="1103"/>
        <end position="1127"/>
    </location>
</feature>
<dbReference type="Proteomes" id="UP001159363">
    <property type="component" value="Chromosome 3"/>
</dbReference>
<evidence type="ECO:0000256" key="1">
    <source>
        <dbReference type="SAM" id="MobiDB-lite"/>
    </source>
</evidence>
<protein>
    <submittedName>
        <fullName evidence="2">Uncharacterized protein</fullName>
    </submittedName>
</protein>
<evidence type="ECO:0000313" key="3">
    <source>
        <dbReference type="Proteomes" id="UP001159363"/>
    </source>
</evidence>
<keyword evidence="3" id="KW-1185">Reference proteome</keyword>
<evidence type="ECO:0000313" key="2">
    <source>
        <dbReference type="EMBL" id="KAJ8889208.1"/>
    </source>
</evidence>
<comment type="caution">
    <text evidence="2">The sequence shown here is derived from an EMBL/GenBank/DDBJ whole genome shotgun (WGS) entry which is preliminary data.</text>
</comment>
<sequence>MEPRPASSQTGCHQCRFYDRVFTYGQNARRHERTDCTKSPFRAIKHYDIGLMQFMQGDILKEPIGTDSTGYYDETVNAKDGISAVESVRTKCTLARLSCEIDKLQNKLSLVLNTDDDHATPTKKSKLDIEDETGGEDDHEDSIDENKYEDSDSAKDDADFLIVLKHFNNEYRSTCGVKKAEVGQNTGYLFPEDPNELVNGQGSLVIIKSVAHAPRQPDTVSQVIQAHGYGVEVKTWSVRYASQAEKQAYNTITVTSGFSEALLKFYFQDIPPPQYLRIQNLNGRSYCKAASLANSMSGRITWLKVRCQSLPAANQILSTPASHELPHRFASVYVSTLCAYVIRDSVFRAEQQLHPLRAEAAITVGSNTLSAGDDTGLAKEGCRHQEERTGKSVLYAGGNYSIGKCPFEPRHQGEVHDASESLSRTAVMRMFPLSLPGNTEKKYEIAPHCTMPPVMWEFRSTIKSEFVHSSVPLHTRGRQKANSKYRNRIRLERASQKQSRDTHNAPYDRVKRCRERKINTKASERVNVDGEYSSEQDQHTNATLHNRPLVDNLYDTRACEFLADYSSTQHTERRNTAAGAIKRKSWARCGGEQTRSVYFVSETQASHNSTWRNHSLGERPEKTNRNTFSSRIMIRCRRRVMDSASAPNRRGPWLAPAHRHLDTVPFCDNATPRWTPQFSTYSRKNSLFVGCRFSQDSVVLFHPAKLNKVIRVLNFYDLLSKGRLKGKEDETAVPANENVLHAFHMRKSDRPRNFAHSLENQLEFKLMHISPSFQLDRILLAKPWTKFYPITNQQEKHDRIPCYLVWGKTGASANGQLTEARVHNGLIWLVERSIKKDGVVTERTMALRLRDMYDETLISNEQEKLSKVKTFGRLLTSRREAEEGQKIDGRLISGVGNEDFSPADVCRARSWRKSGSPTRRGRGGVVVRLLASHQGERSSISGGVALGPSYVEIVPDDTAGRRVFSGFSRFPRPRSAALLHTHLASPSSALKISLLRAAQNSPLPSTFTRREAAVAERLARRSTTTVIQTRPSCLAYLQRIFFATGCNSVGYVADVVGKAWTFSGHLQSPPLHFVALAVPRRFLRHPTGWLECQLAEVKRGGYGASPEIRGGGSGRPPRKPADQQRLARYPHEKIRWRPHRIRFAKAGGDCPSASSRVSSAKMFRATVPCGHRIYKNTEVDQLLTTRTPDAYAKRNDDTG</sequence>
<feature type="compositionally biased region" description="Basic and acidic residues" evidence="1">
    <location>
        <begin position="118"/>
        <end position="128"/>
    </location>
</feature>
<organism evidence="2 3">
    <name type="scientific">Dryococelus australis</name>
    <dbReference type="NCBI Taxonomy" id="614101"/>
    <lineage>
        <taxon>Eukaryota</taxon>
        <taxon>Metazoa</taxon>
        <taxon>Ecdysozoa</taxon>
        <taxon>Arthropoda</taxon>
        <taxon>Hexapoda</taxon>
        <taxon>Insecta</taxon>
        <taxon>Pterygota</taxon>
        <taxon>Neoptera</taxon>
        <taxon>Polyneoptera</taxon>
        <taxon>Phasmatodea</taxon>
        <taxon>Verophasmatodea</taxon>
        <taxon>Anareolatae</taxon>
        <taxon>Phasmatidae</taxon>
        <taxon>Eurycanthinae</taxon>
        <taxon>Dryococelus</taxon>
    </lineage>
</organism>
<dbReference type="EMBL" id="JARBHB010000003">
    <property type="protein sequence ID" value="KAJ8889208.1"/>
    <property type="molecule type" value="Genomic_DNA"/>
</dbReference>
<reference evidence="2 3" key="1">
    <citation type="submission" date="2023-02" db="EMBL/GenBank/DDBJ databases">
        <title>LHISI_Scaffold_Assembly.</title>
        <authorList>
            <person name="Stuart O.P."/>
            <person name="Cleave R."/>
            <person name="Magrath M.J.L."/>
            <person name="Mikheyev A.S."/>
        </authorList>
    </citation>
    <scope>NUCLEOTIDE SEQUENCE [LARGE SCALE GENOMIC DNA]</scope>
    <source>
        <strain evidence="2">Daus_M_001</strain>
        <tissue evidence="2">Leg muscle</tissue>
    </source>
</reference>
<feature type="compositionally biased region" description="Acidic residues" evidence="1">
    <location>
        <begin position="129"/>
        <end position="143"/>
    </location>
</feature>
<name>A0ABQ9HZN8_9NEOP</name>
<feature type="region of interest" description="Disordered" evidence="1">
    <location>
        <begin position="473"/>
        <end position="506"/>
    </location>
</feature>
<proteinExistence type="predicted"/>